<comment type="subcellular location">
    <subcellularLocation>
        <location evidence="6">Extracellular vesicle membrane</location>
        <topology evidence="6">Lipid-anchor</topology>
        <topology evidence="6">GPI-anchor</topology>
    </subcellularLocation>
</comment>
<proteinExistence type="inferred from homology"/>
<keyword evidence="15" id="KW-0862">Zinc</keyword>
<evidence type="ECO:0000256" key="3">
    <source>
        <dbReference type="ARBA" id="ARBA00022591"/>
    </source>
</evidence>
<evidence type="ECO:0000256" key="14">
    <source>
        <dbReference type="PIRSR" id="PIRSR601952-1"/>
    </source>
</evidence>
<dbReference type="EMBL" id="CAJNOU010000039">
    <property type="protein sequence ID" value="CAF0826651.1"/>
    <property type="molecule type" value="Genomic_DNA"/>
</dbReference>
<evidence type="ECO:0000313" key="17">
    <source>
        <dbReference type="EMBL" id="CAF0826651.1"/>
    </source>
</evidence>
<sequence length="523" mass="58488">MISKRIFLRLSSSTKHMYRFLVILLINILPINIKAGRTDWSEEKNPSFWNEQARLDIEYNLRRKENKRIAKNIIFFLGDGMGVPTITAGRIRKGQMLGQLGEDFITEMEQFSHLGLAKTYCTDHQTPDSAATATALLCGVKTSFGTIGIDGRASRGNCLSSHGTHVDSILKWAQELGHPVGIVATSRITHASPASAYAHSSDRKWEGYDSINFGEKEVAQGCVDIARQLVLQSPPIDILLGGGRRFFYPTQKPDVANSSLNGTRTDNISLIDDFWKGKYIWNKTELHKIVLGSPEPILGLFHDDQMRFETNRIRNPKGEPSLSEMATFAVEHLLLKSRNKNGFFLFIEGSRIDHGHHFTQARYALDDYVEFDNTIGQVKRILQDKGVLNDTLLVVTADHSNAFSFGADSARGSNLFGFSTLESLNVSTIDKMPVQIITYGNGPNFPAIRNKTYLDSIDLNDTEYRWPAAIPMVEATHAGEDVAVFAQGPWSHLFIGTMEQHTIAHKMAYAACWGAYKKRRGCK</sequence>
<feature type="binding site" evidence="15">
    <location>
        <position position="398"/>
    </location>
    <ligand>
        <name>Zn(2+)</name>
        <dbReference type="ChEBI" id="CHEBI:29105"/>
        <label>2</label>
    </ligand>
</feature>
<organism evidence="17 18">
    <name type="scientific">Rotaria sordida</name>
    <dbReference type="NCBI Taxonomy" id="392033"/>
    <lineage>
        <taxon>Eukaryota</taxon>
        <taxon>Metazoa</taxon>
        <taxon>Spiralia</taxon>
        <taxon>Gnathifera</taxon>
        <taxon>Rotifera</taxon>
        <taxon>Eurotatoria</taxon>
        <taxon>Bdelloidea</taxon>
        <taxon>Philodinida</taxon>
        <taxon>Philodinidae</taxon>
        <taxon>Rotaria</taxon>
    </lineage>
</organism>
<dbReference type="EC" id="3.1.3.1" evidence="2"/>
<feature type="binding site" evidence="15">
    <location>
        <position position="357"/>
    </location>
    <ligand>
        <name>Zn(2+)</name>
        <dbReference type="ChEBI" id="CHEBI:29105"/>
        <label>2</label>
    </ligand>
</feature>
<dbReference type="GO" id="GO:0046872">
    <property type="term" value="F:metal ion binding"/>
    <property type="evidence" value="ECO:0007669"/>
    <property type="project" value="UniProtKB-KW"/>
</dbReference>
<comment type="caution">
    <text evidence="17">The sequence shown here is derived from an EMBL/GenBank/DDBJ whole genome shotgun (WGS) entry which is preliminary data.</text>
</comment>
<evidence type="ECO:0000256" key="15">
    <source>
        <dbReference type="PIRSR" id="PIRSR601952-2"/>
    </source>
</evidence>
<comment type="cofactor">
    <cofactor evidence="15">
        <name>Mg(2+)</name>
        <dbReference type="ChEBI" id="CHEBI:18420"/>
    </cofactor>
    <text evidence="15">Binds 1 Mg(2+) ion.</text>
</comment>
<evidence type="ECO:0000256" key="8">
    <source>
        <dbReference type="ARBA" id="ARBA00042603"/>
    </source>
</evidence>
<feature type="active site" description="Phosphoserine intermediate" evidence="14">
    <location>
        <position position="129"/>
    </location>
</feature>
<feature type="binding site" evidence="15">
    <location>
        <position position="348"/>
    </location>
    <ligand>
        <name>Mg(2+)</name>
        <dbReference type="ChEBI" id="CHEBI:18420"/>
    </ligand>
</feature>
<evidence type="ECO:0000256" key="2">
    <source>
        <dbReference type="ARBA" id="ARBA00012647"/>
    </source>
</evidence>
<evidence type="ECO:0000256" key="12">
    <source>
        <dbReference type="ARBA" id="ARBA00049444"/>
    </source>
</evidence>
<name>A0A813US73_9BILA</name>
<comment type="cofactor">
    <cofactor evidence="15">
        <name>Zn(2+)</name>
        <dbReference type="ChEBI" id="CHEBI:29105"/>
    </cofactor>
    <text evidence="15">Binds 2 Zn(2+) ions.</text>
</comment>
<dbReference type="PANTHER" id="PTHR11596:SF74">
    <property type="entry name" value="ALKALINE PHOSPHATASE, TISSUE-NONSPECIFIC ISOZYME"/>
    <property type="match status" value="1"/>
</dbReference>
<evidence type="ECO:0000256" key="9">
    <source>
        <dbReference type="ARBA" id="ARBA00048097"/>
    </source>
</evidence>
<dbReference type="CDD" id="cd16012">
    <property type="entry name" value="ALP"/>
    <property type="match status" value="1"/>
</dbReference>
<feature type="binding site" evidence="15">
    <location>
        <position position="79"/>
    </location>
    <ligand>
        <name>Zn(2+)</name>
        <dbReference type="ChEBI" id="CHEBI:29105"/>
        <label>2</label>
    </ligand>
</feature>
<evidence type="ECO:0000256" key="16">
    <source>
        <dbReference type="RuleBase" id="RU003946"/>
    </source>
</evidence>
<keyword evidence="15" id="KW-0460">Magnesium</keyword>
<feature type="binding site" evidence="15">
    <location>
        <position position="353"/>
    </location>
    <ligand>
        <name>Zn(2+)</name>
        <dbReference type="ChEBI" id="CHEBI:29105"/>
        <label>1</label>
    </ligand>
</feature>
<comment type="catalytic activity">
    <reaction evidence="13">
        <text>ADP + H2O = AMP + phosphate + H(+)</text>
        <dbReference type="Rhea" id="RHEA:61436"/>
        <dbReference type="ChEBI" id="CHEBI:15377"/>
        <dbReference type="ChEBI" id="CHEBI:15378"/>
        <dbReference type="ChEBI" id="CHEBI:43474"/>
        <dbReference type="ChEBI" id="CHEBI:456215"/>
        <dbReference type="ChEBI" id="CHEBI:456216"/>
    </reaction>
    <physiologicalReaction direction="left-to-right" evidence="13">
        <dbReference type="Rhea" id="RHEA:61437"/>
    </physiologicalReaction>
</comment>
<comment type="catalytic activity">
    <reaction evidence="12">
        <text>pyridoxal 5'-phosphate + H2O = pyridoxal + phosphate</text>
        <dbReference type="Rhea" id="RHEA:20533"/>
        <dbReference type="ChEBI" id="CHEBI:15377"/>
        <dbReference type="ChEBI" id="CHEBI:17310"/>
        <dbReference type="ChEBI" id="CHEBI:43474"/>
        <dbReference type="ChEBI" id="CHEBI:597326"/>
    </reaction>
    <physiologicalReaction direction="left-to-right" evidence="12">
        <dbReference type="Rhea" id="RHEA:20534"/>
    </physiologicalReaction>
</comment>
<protein>
    <recommendedName>
        <fullName evidence="7">Alkaline phosphatase, tissue-nonspecific isozyme</fullName>
        <ecNumber evidence="2">3.1.3.1</ecNumber>
    </recommendedName>
    <alternativeName>
        <fullName evidence="8">Phosphoamidase</fullName>
    </alternativeName>
</protein>
<dbReference type="InterPro" id="IPR017850">
    <property type="entry name" value="Alkaline_phosphatase_core_sf"/>
</dbReference>
<accession>A0A813US73</accession>
<evidence type="ECO:0000256" key="10">
    <source>
        <dbReference type="ARBA" id="ARBA00048778"/>
    </source>
</evidence>
<evidence type="ECO:0000256" key="1">
    <source>
        <dbReference type="ARBA" id="ARBA00011738"/>
    </source>
</evidence>
<evidence type="ECO:0000256" key="11">
    <source>
        <dbReference type="ARBA" id="ARBA00048929"/>
    </source>
</evidence>
<feature type="binding site" evidence="15">
    <location>
        <position position="477"/>
    </location>
    <ligand>
        <name>Zn(2+)</name>
        <dbReference type="ChEBI" id="CHEBI:29105"/>
        <label>2</label>
    </ligand>
</feature>
<feature type="binding site" evidence="15">
    <location>
        <position position="399"/>
    </location>
    <ligand>
        <name>Zn(2+)</name>
        <dbReference type="ChEBI" id="CHEBI:29105"/>
        <label>2</label>
    </ligand>
</feature>
<keyword evidence="15" id="KW-0479">Metal-binding</keyword>
<comment type="catalytic activity">
    <reaction evidence="10">
        <text>ATP + H2O = ADP + phosphate + H(+)</text>
        <dbReference type="Rhea" id="RHEA:13065"/>
        <dbReference type="ChEBI" id="CHEBI:15377"/>
        <dbReference type="ChEBI" id="CHEBI:15378"/>
        <dbReference type="ChEBI" id="CHEBI:30616"/>
        <dbReference type="ChEBI" id="CHEBI:43474"/>
        <dbReference type="ChEBI" id="CHEBI:456216"/>
    </reaction>
    <physiologicalReaction direction="left-to-right" evidence="10">
        <dbReference type="Rhea" id="RHEA:13066"/>
    </physiologicalReaction>
</comment>
<comment type="catalytic activity">
    <reaction evidence="5">
        <text>AMP + H2O = adenosine + phosphate</text>
        <dbReference type="Rhea" id="RHEA:29375"/>
        <dbReference type="ChEBI" id="CHEBI:15377"/>
        <dbReference type="ChEBI" id="CHEBI:16335"/>
        <dbReference type="ChEBI" id="CHEBI:43474"/>
        <dbReference type="ChEBI" id="CHEBI:456215"/>
    </reaction>
    <physiologicalReaction direction="left-to-right" evidence="5">
        <dbReference type="Rhea" id="RHEA:29376"/>
    </physiologicalReaction>
</comment>
<dbReference type="InterPro" id="IPR001952">
    <property type="entry name" value="Alkaline_phosphatase"/>
</dbReference>
<evidence type="ECO:0000256" key="13">
    <source>
        <dbReference type="ARBA" id="ARBA00049526"/>
    </source>
</evidence>
<dbReference type="Pfam" id="PF00245">
    <property type="entry name" value="Alk_phosphatase"/>
    <property type="match status" value="1"/>
</dbReference>
<feature type="binding site" evidence="15">
    <location>
        <position position="79"/>
    </location>
    <ligand>
        <name>Mg(2+)</name>
        <dbReference type="ChEBI" id="CHEBI:18420"/>
    </ligand>
</feature>
<dbReference type="Gene3D" id="3.40.720.10">
    <property type="entry name" value="Alkaline Phosphatase, subunit A"/>
    <property type="match status" value="1"/>
</dbReference>
<feature type="binding site" evidence="15">
    <location>
        <position position="190"/>
    </location>
    <ligand>
        <name>Mg(2+)</name>
        <dbReference type="ChEBI" id="CHEBI:18420"/>
    </ligand>
</feature>
<comment type="catalytic activity">
    <reaction evidence="11">
        <text>phosphoethanolamine + H2O = ethanolamine + phosphate</text>
        <dbReference type="Rhea" id="RHEA:16089"/>
        <dbReference type="ChEBI" id="CHEBI:15377"/>
        <dbReference type="ChEBI" id="CHEBI:43474"/>
        <dbReference type="ChEBI" id="CHEBI:57603"/>
        <dbReference type="ChEBI" id="CHEBI:58190"/>
    </reaction>
    <physiologicalReaction direction="left-to-right" evidence="11">
        <dbReference type="Rhea" id="RHEA:16090"/>
    </physiologicalReaction>
</comment>
<evidence type="ECO:0000256" key="4">
    <source>
        <dbReference type="ARBA" id="ARBA00036105"/>
    </source>
</evidence>
<dbReference type="SUPFAM" id="SSF53649">
    <property type="entry name" value="Alkaline phosphatase-like"/>
    <property type="match status" value="1"/>
</dbReference>
<dbReference type="PRINTS" id="PR00113">
    <property type="entry name" value="ALKPHPHTASE"/>
</dbReference>
<dbReference type="Proteomes" id="UP000663889">
    <property type="component" value="Unassembled WGS sequence"/>
</dbReference>
<dbReference type="SMART" id="SM00098">
    <property type="entry name" value="alkPPc"/>
    <property type="match status" value="1"/>
</dbReference>
<dbReference type="PANTHER" id="PTHR11596">
    <property type="entry name" value="ALKALINE PHOSPHATASE"/>
    <property type="match status" value="1"/>
</dbReference>
<evidence type="ECO:0000313" key="18">
    <source>
        <dbReference type="Proteomes" id="UP000663889"/>
    </source>
</evidence>
<reference evidence="17" key="1">
    <citation type="submission" date="2021-02" db="EMBL/GenBank/DDBJ databases">
        <authorList>
            <person name="Nowell W R."/>
        </authorList>
    </citation>
    <scope>NUCLEOTIDE SEQUENCE</scope>
</reference>
<comment type="similarity">
    <text evidence="16">Belongs to the alkaline phosphatase family.</text>
</comment>
<comment type="catalytic activity">
    <reaction evidence="4">
        <text>a phosphate monoester + H2O = an alcohol + phosphate</text>
        <dbReference type="Rhea" id="RHEA:15017"/>
        <dbReference type="ChEBI" id="CHEBI:15377"/>
        <dbReference type="ChEBI" id="CHEBI:30879"/>
        <dbReference type="ChEBI" id="CHEBI:43474"/>
        <dbReference type="ChEBI" id="CHEBI:67140"/>
        <dbReference type="EC" id="3.1.3.1"/>
    </reaction>
    <physiologicalReaction direction="left-to-right" evidence="4">
        <dbReference type="Rhea" id="RHEA:15018"/>
    </physiologicalReaction>
</comment>
<comment type="subunit">
    <text evidence="1">Homodimer.</text>
</comment>
<evidence type="ECO:0000256" key="5">
    <source>
        <dbReference type="ARBA" id="ARBA00036923"/>
    </source>
</evidence>
<keyword evidence="3" id="KW-0091">Biomineralization</keyword>
<evidence type="ECO:0000256" key="7">
    <source>
        <dbReference type="ARBA" id="ARBA00040525"/>
    </source>
</evidence>
<dbReference type="GO" id="GO:0031214">
    <property type="term" value="P:biomineral tissue development"/>
    <property type="evidence" value="ECO:0007669"/>
    <property type="project" value="UniProtKB-KW"/>
</dbReference>
<feature type="binding site" evidence="15">
    <location>
        <position position="192"/>
    </location>
    <ligand>
        <name>Mg(2+)</name>
        <dbReference type="ChEBI" id="CHEBI:18420"/>
    </ligand>
</feature>
<dbReference type="AlphaFoldDB" id="A0A813US73"/>
<comment type="catalytic activity">
    <reaction evidence="9">
        <text>diphosphate + H2O = 2 phosphate + H(+)</text>
        <dbReference type="Rhea" id="RHEA:24576"/>
        <dbReference type="ChEBI" id="CHEBI:15377"/>
        <dbReference type="ChEBI" id="CHEBI:15378"/>
        <dbReference type="ChEBI" id="CHEBI:33019"/>
        <dbReference type="ChEBI" id="CHEBI:43474"/>
    </reaction>
    <physiologicalReaction direction="left-to-right" evidence="9">
        <dbReference type="Rhea" id="RHEA:24577"/>
    </physiologicalReaction>
</comment>
<evidence type="ECO:0000256" key="6">
    <source>
        <dbReference type="ARBA" id="ARBA00037828"/>
    </source>
</evidence>
<gene>
    <name evidence="17" type="ORF">SEV965_LOCUS1896</name>
</gene>
<dbReference type="GO" id="GO:0004035">
    <property type="term" value="F:alkaline phosphatase activity"/>
    <property type="evidence" value="ECO:0007669"/>
    <property type="project" value="UniProtKB-EC"/>
</dbReference>